<evidence type="ECO:0000256" key="3">
    <source>
        <dbReference type="ARBA" id="ARBA00023163"/>
    </source>
</evidence>
<evidence type="ECO:0000256" key="4">
    <source>
        <dbReference type="SAM" id="MobiDB-lite"/>
    </source>
</evidence>
<proteinExistence type="inferred from homology"/>
<comment type="similarity">
    <text evidence="1">Belongs to the LysR transcriptional regulatory family.</text>
</comment>
<dbReference type="PANTHER" id="PTHR30126">
    <property type="entry name" value="HTH-TYPE TRANSCRIPTIONAL REGULATOR"/>
    <property type="match status" value="1"/>
</dbReference>
<dbReference type="SUPFAM" id="SSF53850">
    <property type="entry name" value="Periplasmic binding protein-like II"/>
    <property type="match status" value="1"/>
</dbReference>
<dbReference type="GO" id="GO:0006355">
    <property type="term" value="P:regulation of DNA-templated transcription"/>
    <property type="evidence" value="ECO:0007669"/>
    <property type="project" value="TreeGrafter"/>
</dbReference>
<dbReference type="GO" id="GO:0000976">
    <property type="term" value="F:transcription cis-regulatory region binding"/>
    <property type="evidence" value="ECO:0007669"/>
    <property type="project" value="TreeGrafter"/>
</dbReference>
<dbReference type="InterPro" id="IPR005119">
    <property type="entry name" value="LysR_subst-bd"/>
</dbReference>
<dbReference type="Gene3D" id="3.40.190.10">
    <property type="entry name" value="Periplasmic binding protein-like II"/>
    <property type="match status" value="2"/>
</dbReference>
<keyword evidence="3" id="KW-0804">Transcription</keyword>
<gene>
    <name evidence="6" type="primary">allS_2</name>
    <name evidence="6" type="ORF">NCTC13443_04264</name>
</gene>
<dbReference type="Pfam" id="PF03466">
    <property type="entry name" value="LysR_substrate"/>
    <property type="match status" value="1"/>
</dbReference>
<protein>
    <submittedName>
        <fullName evidence="6">LysR-family transcriptional regulator YdhB</fullName>
    </submittedName>
</protein>
<feature type="region of interest" description="Disordered" evidence="4">
    <location>
        <begin position="143"/>
        <end position="172"/>
    </location>
</feature>
<evidence type="ECO:0000313" key="6">
    <source>
        <dbReference type="EMBL" id="STT03930.1"/>
    </source>
</evidence>
<evidence type="ECO:0000256" key="2">
    <source>
        <dbReference type="ARBA" id="ARBA00023015"/>
    </source>
</evidence>
<dbReference type="EMBL" id="UGKT01000001">
    <property type="protein sequence ID" value="STT03930.1"/>
    <property type="molecule type" value="Genomic_DNA"/>
</dbReference>
<dbReference type="Proteomes" id="UP000255518">
    <property type="component" value="Unassembled WGS sequence"/>
</dbReference>
<evidence type="ECO:0000313" key="7">
    <source>
        <dbReference type="Proteomes" id="UP000255518"/>
    </source>
</evidence>
<sequence length="172" mass="19194">MGMLSWDCVVASDHPLAKMDGPLSDDVLRNWPSLVREDTSRSLPKRTTWLLDNQKRVVVPDWESSATCLSAGLCVGMVPSHFARPWIDRGEWTALALENPFPDAACCLTWQQNDASPALNWMLDYLGDSDTLNREWLRAPERPAPARCLNDDNRQTGHPLPSGAQPDEGALR</sequence>
<accession>A0A377V2V5</accession>
<dbReference type="AlphaFoldDB" id="A0A377V2V5"/>
<reference evidence="6 7" key="1">
    <citation type="submission" date="2018-06" db="EMBL/GenBank/DDBJ databases">
        <authorList>
            <consortium name="Pathogen Informatics"/>
            <person name="Doyle S."/>
        </authorList>
    </citation>
    <scope>NUCLEOTIDE SEQUENCE [LARGE SCALE GENOMIC DNA]</scope>
    <source>
        <strain evidence="6 7">NCTC13443</strain>
    </source>
</reference>
<name>A0A377V2V5_KLEPN</name>
<dbReference type="PANTHER" id="PTHR30126:SF18">
    <property type="entry name" value="LYSR FAMILY TRANSCRIPTIONAL REGULATOR"/>
    <property type="match status" value="1"/>
</dbReference>
<organism evidence="6 7">
    <name type="scientific">Klebsiella pneumoniae</name>
    <dbReference type="NCBI Taxonomy" id="573"/>
    <lineage>
        <taxon>Bacteria</taxon>
        <taxon>Pseudomonadati</taxon>
        <taxon>Pseudomonadota</taxon>
        <taxon>Gammaproteobacteria</taxon>
        <taxon>Enterobacterales</taxon>
        <taxon>Enterobacteriaceae</taxon>
        <taxon>Klebsiella/Raoultella group</taxon>
        <taxon>Klebsiella</taxon>
        <taxon>Klebsiella pneumoniae complex</taxon>
    </lineage>
</organism>
<keyword evidence="2" id="KW-0805">Transcription regulation</keyword>
<evidence type="ECO:0000259" key="5">
    <source>
        <dbReference type="Pfam" id="PF03466"/>
    </source>
</evidence>
<evidence type="ECO:0000256" key="1">
    <source>
        <dbReference type="ARBA" id="ARBA00009437"/>
    </source>
</evidence>
<feature type="domain" description="LysR substrate-binding" evidence="5">
    <location>
        <begin position="6"/>
        <end position="128"/>
    </location>
</feature>